<dbReference type="SMART" id="SM00471">
    <property type="entry name" value="HDc"/>
    <property type="match status" value="1"/>
</dbReference>
<dbReference type="InterPro" id="IPR003607">
    <property type="entry name" value="HD/PDEase_dom"/>
</dbReference>
<dbReference type="Pfam" id="PF01966">
    <property type="entry name" value="HD"/>
    <property type="match status" value="1"/>
</dbReference>
<evidence type="ECO:0000259" key="1">
    <source>
        <dbReference type="SMART" id="SM00471"/>
    </source>
</evidence>
<dbReference type="InterPro" id="IPR006674">
    <property type="entry name" value="HD_domain"/>
</dbReference>
<dbReference type="EMBL" id="CP031517">
    <property type="protein sequence ID" value="QOS39433.1"/>
    <property type="molecule type" value="Genomic_DNA"/>
</dbReference>
<accession>A0A7M1XIX1</accession>
<feature type="domain" description="HD/PDEase" evidence="1">
    <location>
        <begin position="90"/>
        <end position="188"/>
    </location>
</feature>
<organism evidence="2 3">
    <name type="scientific">Treponema rectale</name>
    <dbReference type="NCBI Taxonomy" id="744512"/>
    <lineage>
        <taxon>Bacteria</taxon>
        <taxon>Pseudomonadati</taxon>
        <taxon>Spirochaetota</taxon>
        <taxon>Spirochaetia</taxon>
        <taxon>Spirochaetales</taxon>
        <taxon>Treponemataceae</taxon>
        <taxon>Treponema</taxon>
    </lineage>
</organism>
<evidence type="ECO:0000313" key="2">
    <source>
        <dbReference type="EMBL" id="QOS39433.1"/>
    </source>
</evidence>
<dbReference type="CDD" id="cd00077">
    <property type="entry name" value="HDc"/>
    <property type="match status" value="1"/>
</dbReference>
<gene>
    <name evidence="2" type="ORF">DYE49_02750</name>
</gene>
<dbReference type="SUPFAM" id="SSF109604">
    <property type="entry name" value="HD-domain/PDEase-like"/>
    <property type="match status" value="1"/>
</dbReference>
<protein>
    <submittedName>
        <fullName evidence="2">HD domain-containing protein</fullName>
    </submittedName>
</protein>
<name>A0A7M1XIX1_9SPIR</name>
<dbReference type="KEGG" id="trc:DYE49_02750"/>
<dbReference type="Proteomes" id="UP000593591">
    <property type="component" value="Chromosome"/>
</dbReference>
<evidence type="ECO:0000313" key="3">
    <source>
        <dbReference type="Proteomes" id="UP000593591"/>
    </source>
</evidence>
<proteinExistence type="predicted"/>
<dbReference type="Gene3D" id="1.10.3210.10">
    <property type="entry name" value="Hypothetical protein af1432"/>
    <property type="match status" value="1"/>
</dbReference>
<dbReference type="AlphaFoldDB" id="A0A7M1XIX1"/>
<sequence length="370" mass="43237">MVAPIMRSTRKSKRRRASISKITTLKSMAYVQIVNIRNMNELSSVLKIYHKEIPSFLLPFLKSKELERIDQVGMHCGMEYTSFPFYKDFKKYSRYEHSLGVALIVYHFTKDIKMTLAGLFHDIATPSFAHVIDFLKGDHDKQEATEEKTSSFIQRDQIIQDELVKLSLTTKDVDNYHLYPIADNDSPKLSADRLEYTLHNFYNYHFASLEEIKELYDDLTITFNEEGIEELAFKHIKLAKKFSLLTLKNSHVYVTDEDRYGMEYLARMLKKEISNGVIKEEDLYTTEKEVINKLLANSESRSSWFDFTSLDKIAREDKPSSVLSFKISSKKRFIDPLVLDQGRISLLDEEVHKEISSFLNESFDYYLVRA</sequence>
<reference evidence="2 3" key="1">
    <citation type="submission" date="2018-08" db="EMBL/GenBank/DDBJ databases">
        <title>The first complete genome of Treponema rectale (CHPAT), a commensal spirochete of the bovine rectum.</title>
        <authorList>
            <person name="Staton G.J."/>
            <person name="Clegg S.R."/>
            <person name="Carter S.D."/>
            <person name="Radford A.D."/>
            <person name="Darby A."/>
            <person name="Hall N."/>
            <person name="Birtles R.J."/>
            <person name="Evans N.J."/>
        </authorList>
    </citation>
    <scope>NUCLEOTIDE SEQUENCE [LARGE SCALE GENOMIC DNA]</scope>
    <source>
        <strain evidence="2 3">CHPA</strain>
    </source>
</reference>